<keyword evidence="14 19" id="KW-0275">Fatty acid biosynthesis</keyword>
<feature type="domain" description="Biotin carboxylation" evidence="21">
    <location>
        <begin position="1"/>
        <end position="444"/>
    </location>
</feature>
<dbReference type="InterPro" id="IPR011054">
    <property type="entry name" value="Rudment_hybrid_motif"/>
</dbReference>
<dbReference type="InterPro" id="IPR011761">
    <property type="entry name" value="ATP-grasp"/>
</dbReference>
<proteinExistence type="predicted"/>
<evidence type="ECO:0000256" key="14">
    <source>
        <dbReference type="ARBA" id="ARBA00023160"/>
    </source>
</evidence>
<evidence type="ECO:0000256" key="10">
    <source>
        <dbReference type="ARBA" id="ARBA00022832"/>
    </source>
</evidence>
<keyword evidence="6 19" id="KW-0444">Lipid biosynthesis</keyword>
<keyword evidence="9 18" id="KW-0547">Nucleotide-binding</keyword>
<feature type="domain" description="ATP-grasp" evidence="20">
    <location>
        <begin position="120"/>
        <end position="316"/>
    </location>
</feature>
<dbReference type="FunFam" id="3.30.1490.20:FF:000018">
    <property type="entry name" value="Biotin carboxylase"/>
    <property type="match status" value="1"/>
</dbReference>
<reference evidence="22 23" key="1">
    <citation type="submission" date="2018-11" db="EMBL/GenBank/DDBJ databases">
        <title>Mesobaculum littorinae gen. nov., sp. nov., isolated from Littorina scabra that represents a novel genus of the order Rhodobacteraceae.</title>
        <authorList>
            <person name="Li F."/>
        </authorList>
    </citation>
    <scope>NUCLEOTIDE SEQUENCE [LARGE SCALE GENOMIC DNA]</scope>
    <source>
        <strain evidence="22 23">M0103</strain>
    </source>
</reference>
<comment type="subunit">
    <text evidence="3 19">Acetyl-CoA carboxylase is a heterohexamer of biotin carboxyl carrier protein, biotin carboxylase and the two subunits of carboxyl transferase in a 2:2 complex.</text>
</comment>
<dbReference type="EC" id="6.3.4.14" evidence="4 19"/>
<evidence type="ECO:0000256" key="12">
    <source>
        <dbReference type="ARBA" id="ARBA00022842"/>
    </source>
</evidence>
<dbReference type="AlphaFoldDB" id="A0A438AKE3"/>
<dbReference type="NCBIfam" id="TIGR00514">
    <property type="entry name" value="accC"/>
    <property type="match status" value="1"/>
</dbReference>
<evidence type="ECO:0000256" key="5">
    <source>
        <dbReference type="ARBA" id="ARBA00017242"/>
    </source>
</evidence>
<dbReference type="FunFam" id="3.40.50.20:FF:000010">
    <property type="entry name" value="Propionyl-CoA carboxylase subunit alpha"/>
    <property type="match status" value="1"/>
</dbReference>
<evidence type="ECO:0000256" key="4">
    <source>
        <dbReference type="ARBA" id="ARBA00013263"/>
    </source>
</evidence>
<dbReference type="Gene3D" id="3.30.470.20">
    <property type="entry name" value="ATP-grasp fold, B domain"/>
    <property type="match status" value="2"/>
</dbReference>
<dbReference type="Pfam" id="PF02785">
    <property type="entry name" value="Biotin_carb_C"/>
    <property type="match status" value="1"/>
</dbReference>
<evidence type="ECO:0000256" key="17">
    <source>
        <dbReference type="ARBA" id="ARBA00048600"/>
    </source>
</evidence>
<keyword evidence="12" id="KW-0460">Magnesium</keyword>
<dbReference type="NCBIfam" id="NF006367">
    <property type="entry name" value="PRK08591.1"/>
    <property type="match status" value="1"/>
</dbReference>
<comment type="caution">
    <text evidence="22">The sequence shown here is derived from an EMBL/GenBank/DDBJ whole genome shotgun (WGS) entry which is preliminary data.</text>
</comment>
<evidence type="ECO:0000256" key="3">
    <source>
        <dbReference type="ARBA" id="ARBA00011750"/>
    </source>
</evidence>
<dbReference type="InterPro" id="IPR051602">
    <property type="entry name" value="ACC_Biotin_Carboxylase"/>
</dbReference>
<comment type="function">
    <text evidence="1 19">This protein is a component of the acetyl coenzyme A carboxylase complex; first, biotin carboxylase catalyzes the carboxylation of the carrier protein and then the transcarboxylase transfers the carboxyl group to form malonyl-CoA.</text>
</comment>
<sequence length="448" mass="48472">MFDKILIANRGEIALRVIRACREMGIASVAVHSTADDDAMHVRMADESVCIGPAPGTHSYLSVPGIISACDITGAQAIHPGYGFLSENANFVQIVEDHELTFIGPSAEHIRIMGDKITAKETMKKLGVPCVPGSEGGVPDFAAAKSVAEEIGFPVIVKATAGGGGRGMKLARTASELESAFRTARAEAKSAFGNDEVYIEKYLTTPRHIEIQVFGDGKGGAVHLGERDCSLQRRHQKVFEEAPGPAIDAETRARIGKTCADAIAAIGYSGAGTIEFLYEDGEFYFIEMNTRLQVEHPVTEGIFGVDLVREQIRVAAGLPMSFTQDDLELRGHAIEVRINAEKLPNFSPSPGRISQYHAPGGLGVRMDSALYDGYRIPPYYDSLIGKLIVHGRDRPEALARLGRALGELIVDGVDTTIPLFHALLQEPAIQSGDYSIHWLEDWLETATF</sequence>
<dbReference type="Proteomes" id="UP000285908">
    <property type="component" value="Unassembled WGS sequence"/>
</dbReference>
<comment type="catalytic activity">
    <reaction evidence="17 19">
        <text>N(6)-biotinyl-L-lysyl-[protein] + hydrogencarbonate + ATP = N(6)-carboxybiotinyl-L-lysyl-[protein] + ADP + phosphate + H(+)</text>
        <dbReference type="Rhea" id="RHEA:13501"/>
        <dbReference type="Rhea" id="RHEA-COMP:10505"/>
        <dbReference type="Rhea" id="RHEA-COMP:10506"/>
        <dbReference type="ChEBI" id="CHEBI:15378"/>
        <dbReference type="ChEBI" id="CHEBI:17544"/>
        <dbReference type="ChEBI" id="CHEBI:30616"/>
        <dbReference type="ChEBI" id="CHEBI:43474"/>
        <dbReference type="ChEBI" id="CHEBI:83144"/>
        <dbReference type="ChEBI" id="CHEBI:83145"/>
        <dbReference type="ChEBI" id="CHEBI:456216"/>
        <dbReference type="EC" id="6.3.4.14"/>
    </reaction>
</comment>
<dbReference type="Pfam" id="PF00289">
    <property type="entry name" value="Biotin_carb_N"/>
    <property type="match status" value="1"/>
</dbReference>
<evidence type="ECO:0000259" key="21">
    <source>
        <dbReference type="PROSITE" id="PS50979"/>
    </source>
</evidence>
<dbReference type="GO" id="GO:0004075">
    <property type="term" value="F:biotin carboxylase activity"/>
    <property type="evidence" value="ECO:0007669"/>
    <property type="project" value="UniProtKB-EC"/>
</dbReference>
<keyword evidence="13 19" id="KW-0443">Lipid metabolism</keyword>
<dbReference type="PROSITE" id="PS50975">
    <property type="entry name" value="ATP_GRASP"/>
    <property type="match status" value="1"/>
</dbReference>
<keyword evidence="7 19" id="KW-0436">Ligase</keyword>
<dbReference type="InterPro" id="IPR005482">
    <property type="entry name" value="Biotin_COase_C"/>
</dbReference>
<keyword evidence="11 18" id="KW-0067">ATP-binding</keyword>
<dbReference type="InterPro" id="IPR013815">
    <property type="entry name" value="ATP_grasp_subdomain_1"/>
</dbReference>
<dbReference type="InterPro" id="IPR016185">
    <property type="entry name" value="PreATP-grasp_dom_sf"/>
</dbReference>
<evidence type="ECO:0000256" key="15">
    <source>
        <dbReference type="ARBA" id="ARBA00023267"/>
    </source>
</evidence>
<evidence type="ECO:0000313" key="23">
    <source>
        <dbReference type="Proteomes" id="UP000285908"/>
    </source>
</evidence>
<dbReference type="SUPFAM" id="SSF51246">
    <property type="entry name" value="Rudiment single hybrid motif"/>
    <property type="match status" value="1"/>
</dbReference>
<evidence type="ECO:0000256" key="11">
    <source>
        <dbReference type="ARBA" id="ARBA00022840"/>
    </source>
</evidence>
<protein>
    <recommendedName>
        <fullName evidence="5 19">Biotin carboxylase</fullName>
        <ecNumber evidence="4 19">6.3.4.14</ecNumber>
    </recommendedName>
    <alternativeName>
        <fullName evidence="16 19">Acetyl-coenzyme A carboxylase biotin carboxylase subunit A</fullName>
    </alternativeName>
</protein>
<dbReference type="Pfam" id="PF02786">
    <property type="entry name" value="CPSase_L_D2"/>
    <property type="match status" value="1"/>
</dbReference>
<evidence type="ECO:0000256" key="19">
    <source>
        <dbReference type="RuleBase" id="RU365063"/>
    </source>
</evidence>
<evidence type="ECO:0000256" key="1">
    <source>
        <dbReference type="ARBA" id="ARBA00003761"/>
    </source>
</evidence>
<keyword evidence="15 19" id="KW-0092">Biotin</keyword>
<dbReference type="GO" id="GO:0046872">
    <property type="term" value="F:metal ion binding"/>
    <property type="evidence" value="ECO:0007669"/>
    <property type="project" value="UniProtKB-KW"/>
</dbReference>
<evidence type="ECO:0000256" key="6">
    <source>
        <dbReference type="ARBA" id="ARBA00022516"/>
    </source>
</evidence>
<evidence type="ECO:0000313" key="22">
    <source>
        <dbReference type="EMBL" id="RVV99293.1"/>
    </source>
</evidence>
<evidence type="ECO:0000256" key="13">
    <source>
        <dbReference type="ARBA" id="ARBA00023098"/>
    </source>
</evidence>
<dbReference type="EMBL" id="RQXX01000001">
    <property type="protein sequence ID" value="RVV99293.1"/>
    <property type="molecule type" value="Genomic_DNA"/>
</dbReference>
<keyword evidence="23" id="KW-1185">Reference proteome</keyword>
<dbReference type="Gene3D" id="3.30.1490.20">
    <property type="entry name" value="ATP-grasp fold, A domain"/>
    <property type="match status" value="1"/>
</dbReference>
<dbReference type="GO" id="GO:2001295">
    <property type="term" value="P:malonyl-CoA biosynthetic process"/>
    <property type="evidence" value="ECO:0007669"/>
    <property type="project" value="UniProtKB-UniPathway"/>
</dbReference>
<dbReference type="InterPro" id="IPR011764">
    <property type="entry name" value="Biotin_carboxylation_dom"/>
</dbReference>
<accession>A0A438AKE3</accession>
<evidence type="ECO:0000256" key="9">
    <source>
        <dbReference type="ARBA" id="ARBA00022741"/>
    </source>
</evidence>
<comment type="pathway">
    <text evidence="2 19">Lipid metabolism; malonyl-CoA biosynthesis; malonyl-CoA from acetyl-CoA: step 1/1.</text>
</comment>
<evidence type="ECO:0000256" key="16">
    <source>
        <dbReference type="ARBA" id="ARBA00033786"/>
    </source>
</evidence>
<keyword evidence="8" id="KW-0479">Metal-binding</keyword>
<dbReference type="PANTHER" id="PTHR48095:SF2">
    <property type="entry name" value="BIOTIN CARBOXYLASE, CHLOROPLASTIC"/>
    <property type="match status" value="1"/>
</dbReference>
<name>A0A438AKE3_9RHOB</name>
<dbReference type="UniPathway" id="UPA00655">
    <property type="reaction ID" value="UER00711"/>
</dbReference>
<dbReference type="PROSITE" id="PS00866">
    <property type="entry name" value="CPSASE_1"/>
    <property type="match status" value="1"/>
</dbReference>
<keyword evidence="10 19" id="KW-0276">Fatty acid metabolism</keyword>
<gene>
    <name evidence="22" type="primary">accC</name>
    <name evidence="22" type="ORF">EKE94_00930</name>
</gene>
<organism evidence="22 23">
    <name type="scientific">Mesobaculum littorinae</name>
    <dbReference type="NCBI Taxonomy" id="2486419"/>
    <lineage>
        <taxon>Bacteria</taxon>
        <taxon>Pseudomonadati</taxon>
        <taxon>Pseudomonadota</taxon>
        <taxon>Alphaproteobacteria</taxon>
        <taxon>Rhodobacterales</taxon>
        <taxon>Roseobacteraceae</taxon>
        <taxon>Mesobaculum</taxon>
    </lineage>
</organism>
<dbReference type="GO" id="GO:0005524">
    <property type="term" value="F:ATP binding"/>
    <property type="evidence" value="ECO:0007669"/>
    <property type="project" value="UniProtKB-UniRule"/>
</dbReference>
<dbReference type="PROSITE" id="PS50979">
    <property type="entry name" value="BC"/>
    <property type="match status" value="1"/>
</dbReference>
<dbReference type="InterPro" id="IPR005481">
    <property type="entry name" value="BC-like_N"/>
</dbReference>
<evidence type="ECO:0000256" key="18">
    <source>
        <dbReference type="PROSITE-ProRule" id="PRU00409"/>
    </source>
</evidence>
<dbReference type="OrthoDB" id="9763189at2"/>
<dbReference type="SMART" id="SM00878">
    <property type="entry name" value="Biotin_carb_C"/>
    <property type="match status" value="1"/>
</dbReference>
<dbReference type="RefSeq" id="WP_127904735.1">
    <property type="nucleotide sequence ID" value="NZ_RQXX01000001.1"/>
</dbReference>
<dbReference type="InterPro" id="IPR005479">
    <property type="entry name" value="CPAse_ATP-bd"/>
</dbReference>
<evidence type="ECO:0000259" key="20">
    <source>
        <dbReference type="PROSITE" id="PS50975"/>
    </source>
</evidence>
<dbReference type="GO" id="GO:0006633">
    <property type="term" value="P:fatty acid biosynthetic process"/>
    <property type="evidence" value="ECO:0007669"/>
    <property type="project" value="UniProtKB-KW"/>
</dbReference>
<dbReference type="InterPro" id="IPR004549">
    <property type="entry name" value="Acetyl_CoA_COase_biotin_COase"/>
</dbReference>
<dbReference type="PANTHER" id="PTHR48095">
    <property type="entry name" value="PYRUVATE CARBOXYLASE SUBUNIT A"/>
    <property type="match status" value="1"/>
</dbReference>
<dbReference type="SUPFAM" id="SSF56059">
    <property type="entry name" value="Glutathione synthetase ATP-binding domain-like"/>
    <property type="match status" value="1"/>
</dbReference>
<evidence type="ECO:0000256" key="8">
    <source>
        <dbReference type="ARBA" id="ARBA00022723"/>
    </source>
</evidence>
<dbReference type="PROSITE" id="PS00867">
    <property type="entry name" value="CPSASE_2"/>
    <property type="match status" value="1"/>
</dbReference>
<evidence type="ECO:0000256" key="7">
    <source>
        <dbReference type="ARBA" id="ARBA00022598"/>
    </source>
</evidence>
<dbReference type="SUPFAM" id="SSF52440">
    <property type="entry name" value="PreATP-grasp domain"/>
    <property type="match status" value="1"/>
</dbReference>
<evidence type="ECO:0000256" key="2">
    <source>
        <dbReference type="ARBA" id="ARBA00004956"/>
    </source>
</evidence>